<organism evidence="7 8">
    <name type="scientific">Bradyrhizobium japonicum</name>
    <dbReference type="NCBI Taxonomy" id="375"/>
    <lineage>
        <taxon>Bacteria</taxon>
        <taxon>Pseudomonadati</taxon>
        <taxon>Pseudomonadota</taxon>
        <taxon>Alphaproteobacteria</taxon>
        <taxon>Hyphomicrobiales</taxon>
        <taxon>Nitrobacteraceae</taxon>
        <taxon>Bradyrhizobium</taxon>
    </lineage>
</organism>
<dbReference type="InterPro" id="IPR006311">
    <property type="entry name" value="TAT_signal"/>
</dbReference>
<dbReference type="CDD" id="cd06356">
    <property type="entry name" value="PBP1_amide_urea_BP-like"/>
    <property type="match status" value="1"/>
</dbReference>
<dbReference type="PROSITE" id="PS51318">
    <property type="entry name" value="TAT"/>
    <property type="match status" value="1"/>
</dbReference>
<comment type="similarity">
    <text evidence="1">Belongs to the leucine-binding protein family.</text>
</comment>
<dbReference type="PANTHER" id="PTHR47628:SF1">
    <property type="entry name" value="ALIPHATIC AMIDASE EXPRESSION-REGULATING PROTEIN"/>
    <property type="match status" value="1"/>
</dbReference>
<dbReference type="SUPFAM" id="SSF53822">
    <property type="entry name" value="Periplasmic binding protein-like I"/>
    <property type="match status" value="1"/>
</dbReference>
<evidence type="ECO:0000256" key="1">
    <source>
        <dbReference type="ARBA" id="ARBA00010062"/>
    </source>
</evidence>
<reference evidence="7 8" key="1">
    <citation type="submission" date="2016-11" db="EMBL/GenBank/DDBJ databases">
        <title>Complete Genome Sequence of Bradyrhizobium sp. strain J5, an isolated from soybean nodule in Hokkaido.</title>
        <authorList>
            <person name="Kanehara K."/>
        </authorList>
    </citation>
    <scope>NUCLEOTIDE SEQUENCE [LARGE SCALE GENOMIC DNA]</scope>
    <source>
        <strain evidence="7 8">J5</strain>
    </source>
</reference>
<dbReference type="InterPro" id="IPR000709">
    <property type="entry name" value="Leu_Ile_Val-bd"/>
</dbReference>
<dbReference type="InterPro" id="IPR028082">
    <property type="entry name" value="Peripla_BP_I"/>
</dbReference>
<evidence type="ECO:0000256" key="4">
    <source>
        <dbReference type="ARBA" id="ARBA00022970"/>
    </source>
</evidence>
<proteinExistence type="inferred from homology"/>
<dbReference type="RefSeq" id="WP_071916459.1">
    <property type="nucleotide sequence ID" value="NZ_CP017637.1"/>
</dbReference>
<protein>
    <recommendedName>
        <fullName evidence="6">Leucine-binding protein domain-containing protein</fullName>
    </recommendedName>
</protein>
<dbReference type="GO" id="GO:0006865">
    <property type="term" value="P:amino acid transport"/>
    <property type="evidence" value="ECO:0007669"/>
    <property type="project" value="UniProtKB-KW"/>
</dbReference>
<dbReference type="EMBL" id="CP017637">
    <property type="protein sequence ID" value="APG14861.1"/>
    <property type="molecule type" value="Genomic_DNA"/>
</dbReference>
<accession>A0A1L3FNK6</accession>
<dbReference type="PRINTS" id="PR00337">
    <property type="entry name" value="LEUILEVALBP"/>
</dbReference>
<evidence type="ECO:0000256" key="3">
    <source>
        <dbReference type="ARBA" id="ARBA00022729"/>
    </source>
</evidence>
<dbReference type="PANTHER" id="PTHR47628">
    <property type="match status" value="1"/>
</dbReference>
<gene>
    <name evidence="7" type="ORF">BKD09_41640</name>
</gene>
<feature type="signal peptide" evidence="5">
    <location>
        <begin position="1"/>
        <end position="30"/>
    </location>
</feature>
<dbReference type="AlphaFoldDB" id="A0A1L3FNK6"/>
<keyword evidence="4" id="KW-0029">Amino-acid transport</keyword>
<evidence type="ECO:0000256" key="2">
    <source>
        <dbReference type="ARBA" id="ARBA00022448"/>
    </source>
</evidence>
<feature type="domain" description="Leucine-binding protein" evidence="6">
    <location>
        <begin position="34"/>
        <end position="373"/>
    </location>
</feature>
<feature type="chain" id="PRO_5013041010" description="Leucine-binding protein domain-containing protein" evidence="5">
    <location>
        <begin position="31"/>
        <end position="411"/>
    </location>
</feature>
<dbReference type="Proteomes" id="UP000181962">
    <property type="component" value="Chromosome"/>
</dbReference>
<keyword evidence="3 5" id="KW-0732">Signal</keyword>
<dbReference type="Gene3D" id="3.40.50.2300">
    <property type="match status" value="2"/>
</dbReference>
<sequence>MKLSRRTFLGTSAAISVASIAGALSDRAWAASDTVAIASLHDLSGPLDIYGVPSNLCMKVAVEEINAAGGLLGKKVELKVYDGQSDINKYPQYAQKAVLNDRVVMVQGALSGAAREATRPVLRKHKIPFIYGSFYEGGLCEKNTFCVNTGGNQQVVPLLEWSFNNLGKKLYYIASDYNAPRNFGIWNHVMAKRERGQVLADDYYPLDVTDFTAAIAKIQAAKPDIVHSCLVGGPAMSFYRQWAAAGMLNKIPIISIVFAAGNEHEVLAPEETDGVIVAYNYFQELDTPRNKEFLAKVEAVAGKNHPYINGEVFGGYSGVMLWAEAVKRAGSFERQAVLAALESGIRWEGPAGVMTTDGPTHNTMQDVHIIRVKNRVWNLIEKKEQIAPDTYGGKCNVFTNPNQTEFLMPQI</sequence>
<evidence type="ECO:0000259" key="6">
    <source>
        <dbReference type="Pfam" id="PF13458"/>
    </source>
</evidence>
<dbReference type="InterPro" id="IPR028081">
    <property type="entry name" value="Leu-bd"/>
</dbReference>
<evidence type="ECO:0000313" key="8">
    <source>
        <dbReference type="Proteomes" id="UP000181962"/>
    </source>
</evidence>
<dbReference type="Pfam" id="PF13458">
    <property type="entry name" value="Peripla_BP_6"/>
    <property type="match status" value="1"/>
</dbReference>
<evidence type="ECO:0000313" key="7">
    <source>
        <dbReference type="EMBL" id="APG14861.1"/>
    </source>
</evidence>
<evidence type="ECO:0000256" key="5">
    <source>
        <dbReference type="SAM" id="SignalP"/>
    </source>
</evidence>
<name>A0A1L3FNK6_BRAJP</name>
<keyword evidence="2" id="KW-0813">Transport</keyword>